<comment type="function">
    <text evidence="4">Involved in the assembly of lipopolysaccharide (LPS). Required for the translocation of LPS from the inner membrane to the outer membrane. May form a bridge between the inner membrane and the outer membrane, via interactions with LptC and LptD, thereby facilitating LPS transfer across the periplasm.</text>
</comment>
<dbReference type="NCBIfam" id="TIGR03002">
    <property type="entry name" value="outer_YhbN_LptA"/>
    <property type="match status" value="1"/>
</dbReference>
<dbReference type="Proteomes" id="UP000239710">
    <property type="component" value="Unassembled WGS sequence"/>
</dbReference>
<keyword evidence="2 4" id="KW-0732">Signal</keyword>
<evidence type="ECO:0000313" key="9">
    <source>
        <dbReference type="Proteomes" id="UP000092503"/>
    </source>
</evidence>
<reference evidence="7 10" key="2">
    <citation type="submission" date="2016-08" db="EMBL/GenBank/DDBJ databases">
        <title>Evolution of the type three secretion system and type three effector repertoires in Xanthomonas.</title>
        <authorList>
            <person name="Merda D."/>
            <person name="Briand M."/>
            <person name="Bosis E."/>
            <person name="Rousseau C."/>
            <person name="Portier P."/>
            <person name="Jacques M.-A."/>
            <person name="Fischer-Le Saux M."/>
        </authorList>
    </citation>
    <scope>NUCLEOTIDE SEQUENCE [LARGE SCALE GENOMIC DNA]</scope>
    <source>
        <strain evidence="7 10">CFBP1976</strain>
    </source>
</reference>
<dbReference type="Gene3D" id="2.60.450.10">
    <property type="entry name" value="Lipopolysaccharide (LPS) transport protein A like domain"/>
    <property type="match status" value="1"/>
</dbReference>
<comment type="subcellular location">
    <subcellularLocation>
        <location evidence="4">Periplasm</location>
    </subcellularLocation>
</comment>
<comment type="subunit">
    <text evidence="4">Component of the lipopolysaccharide transport and assembly complex.</text>
</comment>
<dbReference type="Proteomes" id="UP000092503">
    <property type="component" value="Unassembled WGS sequence"/>
</dbReference>
<dbReference type="HAMAP" id="MF_01914">
    <property type="entry name" value="LPS_assembly_LptA"/>
    <property type="match status" value="1"/>
</dbReference>
<sequence precursor="true">MNRMLPAKLAFAALLLPALAMAKTSDRNQPMAIDSNANDCNMLDNSGKCRFSGNVVITQGTLEIHADTADIFQKDGQTDRVVLNGKQATLKQQMDDGAMMHGQADNIEYKVADEIIILTGNYTVDSPKGTNAGQRMVYNTKTGNMQSGGDGSRVRTIIQPKTAAPGAATPAAAPATNPAPAAAKPAAKPQGKK</sequence>
<feature type="domain" description="Organic solvent tolerance-like N-terminal" evidence="6">
    <location>
        <begin position="34"/>
        <end position="143"/>
    </location>
</feature>
<dbReference type="GO" id="GO:0030288">
    <property type="term" value="C:outer membrane-bounded periplasmic space"/>
    <property type="evidence" value="ECO:0007669"/>
    <property type="project" value="TreeGrafter"/>
</dbReference>
<evidence type="ECO:0000256" key="4">
    <source>
        <dbReference type="HAMAP-Rule" id="MF_01914"/>
    </source>
</evidence>
<dbReference type="GO" id="GO:0017089">
    <property type="term" value="F:glycolipid transfer activity"/>
    <property type="evidence" value="ECO:0007669"/>
    <property type="project" value="TreeGrafter"/>
</dbReference>
<evidence type="ECO:0000256" key="1">
    <source>
        <dbReference type="ARBA" id="ARBA00022448"/>
    </source>
</evidence>
<evidence type="ECO:0000256" key="2">
    <source>
        <dbReference type="ARBA" id="ARBA00022729"/>
    </source>
</evidence>
<dbReference type="STRING" id="56449.XBLMG947_3172"/>
<keyword evidence="10" id="KW-1185">Reference proteome</keyword>
<feature type="chain" id="PRO_5009005460" description="Lipopolysaccharide export system protein LptA" evidence="4">
    <location>
        <begin position="23"/>
        <end position="193"/>
    </location>
</feature>
<dbReference type="AlphaFoldDB" id="A0A1C3NPQ6"/>
<dbReference type="EMBL" id="MDCE01000025">
    <property type="protein sequence ID" value="PPV05634.1"/>
    <property type="molecule type" value="Genomic_DNA"/>
</dbReference>
<name>A0A1C3NPQ6_9XANT</name>
<evidence type="ECO:0000256" key="5">
    <source>
        <dbReference type="SAM" id="MobiDB-lite"/>
    </source>
</evidence>
<dbReference type="InterPro" id="IPR014340">
    <property type="entry name" value="LptA"/>
</dbReference>
<evidence type="ECO:0000313" key="10">
    <source>
        <dbReference type="Proteomes" id="UP000239710"/>
    </source>
</evidence>
<comment type="similarity">
    <text evidence="4">Belongs to the LptA family.</text>
</comment>
<organism evidence="8 9">
    <name type="scientific">Xanthomonas bromi</name>
    <dbReference type="NCBI Taxonomy" id="56449"/>
    <lineage>
        <taxon>Bacteria</taxon>
        <taxon>Pseudomonadati</taxon>
        <taxon>Pseudomonadota</taxon>
        <taxon>Gammaproteobacteria</taxon>
        <taxon>Lysobacterales</taxon>
        <taxon>Lysobacteraceae</taxon>
        <taxon>Xanthomonas</taxon>
    </lineage>
</organism>
<keyword evidence="3 4" id="KW-0574">Periplasm</keyword>
<dbReference type="GO" id="GO:0043165">
    <property type="term" value="P:Gram-negative-bacterium-type cell outer membrane assembly"/>
    <property type="evidence" value="ECO:0007669"/>
    <property type="project" value="UniProtKB-UniRule"/>
</dbReference>
<reference evidence="8 9" key="1">
    <citation type="submission" date="2016-06" db="EMBL/GenBank/DDBJ databases">
        <authorList>
            <person name="Kjaerup R.B."/>
            <person name="Dalgaard T.S."/>
            <person name="Juul-Madsen H.R."/>
        </authorList>
    </citation>
    <scope>NUCLEOTIDE SEQUENCE [LARGE SCALE GENOMIC DNA]</scope>
    <source>
        <strain evidence="8">LMG947</strain>
    </source>
</reference>
<feature type="region of interest" description="Disordered" evidence="5">
    <location>
        <begin position="159"/>
        <end position="193"/>
    </location>
</feature>
<dbReference type="InterPro" id="IPR005653">
    <property type="entry name" value="OstA-like_N"/>
</dbReference>
<dbReference type="InterPro" id="IPR052037">
    <property type="entry name" value="LPS_export_LptA"/>
</dbReference>
<feature type="signal peptide" evidence="4">
    <location>
        <begin position="1"/>
        <end position="22"/>
    </location>
</feature>
<evidence type="ECO:0000313" key="7">
    <source>
        <dbReference type="EMBL" id="PPV05634.1"/>
    </source>
</evidence>
<dbReference type="EMBL" id="FLTX01000051">
    <property type="protein sequence ID" value="SBV52377.1"/>
    <property type="molecule type" value="Genomic_DNA"/>
</dbReference>
<accession>A0A1C3NPQ6</accession>
<dbReference type="GO" id="GO:0015920">
    <property type="term" value="P:lipopolysaccharide transport"/>
    <property type="evidence" value="ECO:0007669"/>
    <property type="project" value="UniProtKB-UniRule"/>
</dbReference>
<evidence type="ECO:0000313" key="8">
    <source>
        <dbReference type="EMBL" id="SBV52377.1"/>
    </source>
</evidence>
<dbReference type="Pfam" id="PF03968">
    <property type="entry name" value="LptD_N"/>
    <property type="match status" value="1"/>
</dbReference>
<dbReference type="GO" id="GO:0001530">
    <property type="term" value="F:lipopolysaccharide binding"/>
    <property type="evidence" value="ECO:0007669"/>
    <property type="project" value="InterPro"/>
</dbReference>
<protein>
    <recommendedName>
        <fullName evidence="4">Lipopolysaccharide export system protein LptA</fullName>
    </recommendedName>
</protein>
<evidence type="ECO:0000256" key="3">
    <source>
        <dbReference type="ARBA" id="ARBA00022764"/>
    </source>
</evidence>
<keyword evidence="1 4" id="KW-0813">Transport</keyword>
<gene>
    <name evidence="4 7" type="primary">lptA</name>
    <name evidence="8" type="ORF">XBLMG947_3172</name>
    <name evidence="7" type="ORF">XbrCFBP1976_15865</name>
</gene>
<dbReference type="OrthoDB" id="9795964at2"/>
<dbReference type="PANTHER" id="PTHR36504:SF1">
    <property type="entry name" value="LIPOPOLYSACCHARIDE EXPORT SYSTEM PROTEIN LPTA"/>
    <property type="match status" value="1"/>
</dbReference>
<dbReference type="PANTHER" id="PTHR36504">
    <property type="entry name" value="LIPOPOLYSACCHARIDE EXPORT SYSTEM PROTEIN LPTA"/>
    <property type="match status" value="1"/>
</dbReference>
<dbReference type="RefSeq" id="WP_083993166.1">
    <property type="nucleotide sequence ID" value="NZ_FLTX01000051.1"/>
</dbReference>
<dbReference type="GO" id="GO:0009279">
    <property type="term" value="C:cell outer membrane"/>
    <property type="evidence" value="ECO:0007669"/>
    <property type="project" value="TreeGrafter"/>
</dbReference>
<feature type="compositionally biased region" description="Low complexity" evidence="5">
    <location>
        <begin position="160"/>
        <end position="193"/>
    </location>
</feature>
<proteinExistence type="inferred from homology"/>
<evidence type="ECO:0000259" key="6">
    <source>
        <dbReference type="Pfam" id="PF03968"/>
    </source>
</evidence>